<dbReference type="EMBL" id="ML976759">
    <property type="protein sequence ID" value="KAF1965585.1"/>
    <property type="molecule type" value="Genomic_DNA"/>
</dbReference>
<gene>
    <name evidence="2" type="ORF">BU23DRAFT_488936</name>
</gene>
<keyword evidence="3" id="KW-1185">Reference proteome</keyword>
<dbReference type="InterPro" id="IPR001810">
    <property type="entry name" value="F-box_dom"/>
</dbReference>
<dbReference type="OrthoDB" id="3939900at2759"/>
<evidence type="ECO:0000313" key="2">
    <source>
        <dbReference type="EMBL" id="KAF1965585.1"/>
    </source>
</evidence>
<name>A0A6A5UL67_9PLEO</name>
<proteinExistence type="predicted"/>
<organism evidence="2 3">
    <name type="scientific">Bimuria novae-zelandiae CBS 107.79</name>
    <dbReference type="NCBI Taxonomy" id="1447943"/>
    <lineage>
        <taxon>Eukaryota</taxon>
        <taxon>Fungi</taxon>
        <taxon>Dikarya</taxon>
        <taxon>Ascomycota</taxon>
        <taxon>Pezizomycotina</taxon>
        <taxon>Dothideomycetes</taxon>
        <taxon>Pleosporomycetidae</taxon>
        <taxon>Pleosporales</taxon>
        <taxon>Massarineae</taxon>
        <taxon>Didymosphaeriaceae</taxon>
        <taxon>Bimuria</taxon>
    </lineage>
</organism>
<reference evidence="2" key="1">
    <citation type="journal article" date="2020" name="Stud. Mycol.">
        <title>101 Dothideomycetes genomes: a test case for predicting lifestyles and emergence of pathogens.</title>
        <authorList>
            <person name="Haridas S."/>
            <person name="Albert R."/>
            <person name="Binder M."/>
            <person name="Bloem J."/>
            <person name="Labutti K."/>
            <person name="Salamov A."/>
            <person name="Andreopoulos B."/>
            <person name="Baker S."/>
            <person name="Barry K."/>
            <person name="Bills G."/>
            <person name="Bluhm B."/>
            <person name="Cannon C."/>
            <person name="Castanera R."/>
            <person name="Culley D."/>
            <person name="Daum C."/>
            <person name="Ezra D."/>
            <person name="Gonzalez J."/>
            <person name="Henrissat B."/>
            <person name="Kuo A."/>
            <person name="Liang C."/>
            <person name="Lipzen A."/>
            <person name="Lutzoni F."/>
            <person name="Magnuson J."/>
            <person name="Mondo S."/>
            <person name="Nolan M."/>
            <person name="Ohm R."/>
            <person name="Pangilinan J."/>
            <person name="Park H.-J."/>
            <person name="Ramirez L."/>
            <person name="Alfaro M."/>
            <person name="Sun H."/>
            <person name="Tritt A."/>
            <person name="Yoshinaga Y."/>
            <person name="Zwiers L.-H."/>
            <person name="Turgeon B."/>
            <person name="Goodwin S."/>
            <person name="Spatafora J."/>
            <person name="Crous P."/>
            <person name="Grigoriev I."/>
        </authorList>
    </citation>
    <scope>NUCLEOTIDE SEQUENCE</scope>
    <source>
        <strain evidence="2">CBS 107.79</strain>
    </source>
</reference>
<dbReference type="PROSITE" id="PS50181">
    <property type="entry name" value="FBOX"/>
    <property type="match status" value="1"/>
</dbReference>
<dbReference type="InterPro" id="IPR036047">
    <property type="entry name" value="F-box-like_dom_sf"/>
</dbReference>
<dbReference type="Pfam" id="PF00646">
    <property type="entry name" value="F-box"/>
    <property type="match status" value="1"/>
</dbReference>
<dbReference type="AlphaFoldDB" id="A0A6A5UL67"/>
<evidence type="ECO:0000259" key="1">
    <source>
        <dbReference type="PROSITE" id="PS50181"/>
    </source>
</evidence>
<evidence type="ECO:0000313" key="3">
    <source>
        <dbReference type="Proteomes" id="UP000800036"/>
    </source>
</evidence>
<accession>A0A6A5UL67</accession>
<dbReference type="Proteomes" id="UP000800036">
    <property type="component" value="Unassembled WGS sequence"/>
</dbReference>
<dbReference type="SUPFAM" id="SSF81383">
    <property type="entry name" value="F-box domain"/>
    <property type="match status" value="1"/>
</dbReference>
<protein>
    <recommendedName>
        <fullName evidence="1">F-box domain-containing protein</fullName>
    </recommendedName>
</protein>
<feature type="non-terminal residue" evidence="2">
    <location>
        <position position="124"/>
    </location>
</feature>
<feature type="domain" description="F-box" evidence="1">
    <location>
        <begin position="5"/>
        <end position="52"/>
    </location>
</feature>
<sequence length="124" mass="13745">MALPEPHLLRLPNELLFDISDLLSPDGILALKLTSRRLNTVLPALTELKNRRPNKCVRFAIERLCASPNEKPDHLRCILCKAIYPLAMFASSSSPACFPLGFAQGAPRPEIVEIPPGYCAWHVS</sequence>